<name>A0A3B3ZFY3_9GOBI</name>
<feature type="repeat" description="WD" evidence="3">
    <location>
        <begin position="357"/>
        <end position="396"/>
    </location>
</feature>
<sequence>MDKITDSRNSPDLDLTEYKPCVHLCGMCPSCAFAKTPPISTDHLWTVGDSFHRRFIMDLLCRCRSLQVLEKMHRVLAHTSWSFFSYGISEKLASSTTSISTKPQEKPLGFNGHEIREWFDSRPDWIKSHYLCRLLLRCDSGLLRALANLTDVLLIRQKRGQETFEGSFLSILNPCFLSLSGCNTNSESGESDEPALMVVPGSSKSYSGISRYKDFISSLPVNLSKRILGKCKKSQDLNCELNPNSIIYRQCQNKMYLDQIDEMLGVFMLVIFVLSRHDPHRVIDYRGSTMMAVGSKDGTVQILYVSVEAKVVSVLKGNVVQVRAVRLCEDKDLVIIGSSDGIIRCWNLKSKTCVMTLSGHMGAVNSLDVWGDRLVSGAKDNTVKVWDLQKGKVCEEFNFKHPSSVQCVKIHQTRVYSSCDKGKVKIWDLEKAAVLKSIDGHQSSVRCLFFDEWHLLTGDVEGAVMAWSTHCEAKDCIKTFTHPKEVRSVTLTYLRVVTGCADGKIRIFNFLTGACLRVIVAGAKSNLILSIYFHDTEGKGCLNVTSHFFTVFQWDTRFMLYTQCNNCTLIKIKPSFYAFFLEQIASVKMSQSENAASVRIQKRGPHHPPTRDYILLKVNATQKAELMDEVGLNMEHNAKLRDDWSSAILSNDSPTKTTSTPISKTGTLRSKYGPQRDVSTAPGCIIRPHPPLAEKSQSQSVKAQRLVNTSAKNIESKEQPKNLKAKWVSDLESFLKSSKDVKSVDAFNDQEFKLLTLTQLEEHTKSQKDLKAKK</sequence>
<feature type="compositionally biased region" description="Low complexity" evidence="4">
    <location>
        <begin position="653"/>
        <end position="667"/>
    </location>
</feature>
<evidence type="ECO:0000256" key="3">
    <source>
        <dbReference type="PROSITE-ProRule" id="PRU00221"/>
    </source>
</evidence>
<dbReference type="InterPro" id="IPR036322">
    <property type="entry name" value="WD40_repeat_dom_sf"/>
</dbReference>
<feature type="region of interest" description="Disordered" evidence="4">
    <location>
        <begin position="649"/>
        <end position="682"/>
    </location>
</feature>
<dbReference type="InterPro" id="IPR001680">
    <property type="entry name" value="WD40_rpt"/>
</dbReference>
<dbReference type="InterPro" id="IPR015943">
    <property type="entry name" value="WD40/YVTN_repeat-like_dom_sf"/>
</dbReference>
<proteinExistence type="predicted"/>
<dbReference type="InterPro" id="IPR051075">
    <property type="entry name" value="SCF_subunit_WD-repeat"/>
</dbReference>
<dbReference type="Gene3D" id="2.130.10.10">
    <property type="entry name" value="YVTN repeat-like/Quinoprotein amine dehydrogenase"/>
    <property type="match status" value="1"/>
</dbReference>
<feature type="repeat" description="WD" evidence="3">
    <location>
        <begin position="315"/>
        <end position="356"/>
    </location>
</feature>
<evidence type="ECO:0000256" key="2">
    <source>
        <dbReference type="ARBA" id="ARBA00022737"/>
    </source>
</evidence>
<dbReference type="SUPFAM" id="SSF50978">
    <property type="entry name" value="WD40 repeat-like"/>
    <property type="match status" value="1"/>
</dbReference>
<dbReference type="AlphaFoldDB" id="A0A3B3ZFY3"/>
<protein>
    <submittedName>
        <fullName evidence="5">Uncharacterized protein</fullName>
    </submittedName>
</protein>
<dbReference type="Pfam" id="PF00400">
    <property type="entry name" value="WD40"/>
    <property type="match status" value="3"/>
</dbReference>
<dbReference type="PANTHER" id="PTHR19872">
    <property type="entry name" value="UBIQUITIN LIGASE SPECIFICITY FACTOR/HREP PROTEIN"/>
    <property type="match status" value="1"/>
</dbReference>
<dbReference type="PANTHER" id="PTHR19872:SF7">
    <property type="entry name" value="F-BOX AND WD REPEAT DOMAIN CONTAINING PROTEIN 10B-RELATED"/>
    <property type="match status" value="1"/>
</dbReference>
<evidence type="ECO:0000313" key="5">
    <source>
        <dbReference type="Ensembl" id="ENSPMGP00000003515.1"/>
    </source>
</evidence>
<evidence type="ECO:0000313" key="6">
    <source>
        <dbReference type="Proteomes" id="UP000261520"/>
    </source>
</evidence>
<dbReference type="Proteomes" id="UP000261520">
    <property type="component" value="Unplaced"/>
</dbReference>
<evidence type="ECO:0000256" key="1">
    <source>
        <dbReference type="ARBA" id="ARBA00022574"/>
    </source>
</evidence>
<dbReference type="PRINTS" id="PR00320">
    <property type="entry name" value="GPROTEINBRPT"/>
</dbReference>
<dbReference type="STRING" id="409849.ENSPMGP00000003515"/>
<dbReference type="Ensembl" id="ENSPMGT00000003730.1">
    <property type="protein sequence ID" value="ENSPMGP00000003515.1"/>
    <property type="gene ID" value="ENSPMGG00000003025.1"/>
</dbReference>
<evidence type="ECO:0000256" key="4">
    <source>
        <dbReference type="SAM" id="MobiDB-lite"/>
    </source>
</evidence>
<reference evidence="5" key="1">
    <citation type="submission" date="2025-08" db="UniProtKB">
        <authorList>
            <consortium name="Ensembl"/>
        </authorList>
    </citation>
    <scope>IDENTIFICATION</scope>
</reference>
<dbReference type="CDD" id="cd00200">
    <property type="entry name" value="WD40"/>
    <property type="match status" value="1"/>
</dbReference>
<dbReference type="SMART" id="SM00320">
    <property type="entry name" value="WD40"/>
    <property type="match status" value="6"/>
</dbReference>
<dbReference type="InterPro" id="IPR019775">
    <property type="entry name" value="WD40_repeat_CS"/>
</dbReference>
<dbReference type="PROSITE" id="PS00678">
    <property type="entry name" value="WD_REPEATS_1"/>
    <property type="match status" value="1"/>
</dbReference>
<dbReference type="PROSITE" id="PS50082">
    <property type="entry name" value="WD_REPEATS_2"/>
    <property type="match status" value="2"/>
</dbReference>
<accession>A0A3B3ZFY3</accession>
<keyword evidence="1 3" id="KW-0853">WD repeat</keyword>
<keyword evidence="2" id="KW-0677">Repeat</keyword>
<dbReference type="PROSITE" id="PS50294">
    <property type="entry name" value="WD_REPEATS_REGION"/>
    <property type="match status" value="1"/>
</dbReference>
<organism evidence="5 6">
    <name type="scientific">Periophthalmus magnuspinnatus</name>
    <dbReference type="NCBI Taxonomy" id="409849"/>
    <lineage>
        <taxon>Eukaryota</taxon>
        <taxon>Metazoa</taxon>
        <taxon>Chordata</taxon>
        <taxon>Craniata</taxon>
        <taxon>Vertebrata</taxon>
        <taxon>Euteleostomi</taxon>
        <taxon>Actinopterygii</taxon>
        <taxon>Neopterygii</taxon>
        <taxon>Teleostei</taxon>
        <taxon>Neoteleostei</taxon>
        <taxon>Acanthomorphata</taxon>
        <taxon>Gobiaria</taxon>
        <taxon>Gobiiformes</taxon>
        <taxon>Gobioidei</taxon>
        <taxon>Gobiidae</taxon>
        <taxon>Oxudercinae</taxon>
        <taxon>Periophthalmus</taxon>
    </lineage>
</organism>
<keyword evidence="6" id="KW-1185">Reference proteome</keyword>
<reference evidence="5" key="2">
    <citation type="submission" date="2025-09" db="UniProtKB">
        <authorList>
            <consortium name="Ensembl"/>
        </authorList>
    </citation>
    <scope>IDENTIFICATION</scope>
</reference>
<dbReference type="InterPro" id="IPR020472">
    <property type="entry name" value="WD40_PAC1"/>
</dbReference>